<evidence type="ECO:0000256" key="1">
    <source>
        <dbReference type="SAM" id="MobiDB-lite"/>
    </source>
</evidence>
<proteinExistence type="predicted"/>
<accession>A0A6M3XP60</accession>
<dbReference type="AlphaFoldDB" id="A0A6M3XP60"/>
<gene>
    <name evidence="2" type="ORF">TM448B01340_0007</name>
</gene>
<dbReference type="EMBL" id="MT144740">
    <property type="protein sequence ID" value="QJH98553.1"/>
    <property type="molecule type" value="Genomic_DNA"/>
</dbReference>
<reference evidence="2" key="1">
    <citation type="submission" date="2020-03" db="EMBL/GenBank/DDBJ databases">
        <title>The deep terrestrial virosphere.</title>
        <authorList>
            <person name="Holmfeldt K."/>
            <person name="Nilsson E."/>
            <person name="Simone D."/>
            <person name="Lopez-Fernandez M."/>
            <person name="Wu X."/>
            <person name="de Brujin I."/>
            <person name="Lundin D."/>
            <person name="Andersson A."/>
            <person name="Bertilsson S."/>
            <person name="Dopson M."/>
        </authorList>
    </citation>
    <scope>NUCLEOTIDE SEQUENCE</scope>
    <source>
        <strain evidence="2">TM448B01340</strain>
    </source>
</reference>
<protein>
    <submittedName>
        <fullName evidence="2">Uncharacterized protein</fullName>
    </submittedName>
</protein>
<feature type="region of interest" description="Disordered" evidence="1">
    <location>
        <begin position="65"/>
        <end position="93"/>
    </location>
</feature>
<sequence length="93" mass="10258">MSRVEQPRFLALRFAIAPVNEAAPRHSIGIGCRAPTRENDISLCDSVIDIAVMSNLKSMRSHRLELSCPPRGSSEAKDADAGSFKDVRKTLYK</sequence>
<organism evidence="2">
    <name type="scientific">viral metagenome</name>
    <dbReference type="NCBI Taxonomy" id="1070528"/>
    <lineage>
        <taxon>unclassified sequences</taxon>
        <taxon>metagenomes</taxon>
        <taxon>organismal metagenomes</taxon>
    </lineage>
</organism>
<name>A0A6M3XP60_9ZZZZ</name>
<evidence type="ECO:0000313" key="2">
    <source>
        <dbReference type="EMBL" id="QJH98553.1"/>
    </source>
</evidence>
<feature type="compositionally biased region" description="Basic and acidic residues" evidence="1">
    <location>
        <begin position="74"/>
        <end position="93"/>
    </location>
</feature>